<gene>
    <name evidence="5" type="ORF">IDH44_09630</name>
</gene>
<protein>
    <submittedName>
        <fullName evidence="5">Helix-turn-helix transcriptional regulator</fullName>
    </submittedName>
</protein>
<dbReference type="PROSITE" id="PS01124">
    <property type="entry name" value="HTH_ARAC_FAMILY_2"/>
    <property type="match status" value="1"/>
</dbReference>
<dbReference type="InterPro" id="IPR018060">
    <property type="entry name" value="HTH_AraC"/>
</dbReference>
<dbReference type="Gene3D" id="1.10.10.60">
    <property type="entry name" value="Homeodomain-like"/>
    <property type="match status" value="2"/>
</dbReference>
<evidence type="ECO:0000313" key="5">
    <source>
        <dbReference type="EMBL" id="MBD2845450.1"/>
    </source>
</evidence>
<dbReference type="Pfam" id="PF12833">
    <property type="entry name" value="HTH_18"/>
    <property type="match status" value="1"/>
</dbReference>
<evidence type="ECO:0000313" key="6">
    <source>
        <dbReference type="Proteomes" id="UP000621560"/>
    </source>
</evidence>
<dbReference type="EMBL" id="JACXIZ010000015">
    <property type="protein sequence ID" value="MBD2845450.1"/>
    <property type="molecule type" value="Genomic_DNA"/>
</dbReference>
<dbReference type="RefSeq" id="WP_190917067.1">
    <property type="nucleotide sequence ID" value="NZ_JACXIZ010000015.1"/>
</dbReference>
<dbReference type="PANTHER" id="PTHR43280">
    <property type="entry name" value="ARAC-FAMILY TRANSCRIPTIONAL REGULATOR"/>
    <property type="match status" value="1"/>
</dbReference>
<dbReference type="GO" id="GO:0043565">
    <property type="term" value="F:sequence-specific DNA binding"/>
    <property type="evidence" value="ECO:0007669"/>
    <property type="project" value="InterPro"/>
</dbReference>
<dbReference type="PANTHER" id="PTHR43280:SF2">
    <property type="entry name" value="HTH-TYPE TRANSCRIPTIONAL REGULATOR EXSA"/>
    <property type="match status" value="1"/>
</dbReference>
<reference evidence="5" key="1">
    <citation type="submission" date="2020-09" db="EMBL/GenBank/DDBJ databases">
        <title>A novel bacterium of genus Paenibacillus, isolated from South China Sea.</title>
        <authorList>
            <person name="Huang H."/>
            <person name="Mo K."/>
            <person name="Hu Y."/>
        </authorList>
    </citation>
    <scope>NUCLEOTIDE SEQUENCE</scope>
    <source>
        <strain evidence="5">IB182496</strain>
    </source>
</reference>
<name>A0A927BTF5_9BACL</name>
<keyword evidence="3" id="KW-0804">Transcription</keyword>
<evidence type="ECO:0000256" key="1">
    <source>
        <dbReference type="ARBA" id="ARBA00023015"/>
    </source>
</evidence>
<dbReference type="GO" id="GO:0003700">
    <property type="term" value="F:DNA-binding transcription factor activity"/>
    <property type="evidence" value="ECO:0007669"/>
    <property type="project" value="InterPro"/>
</dbReference>
<proteinExistence type="predicted"/>
<dbReference type="Pfam" id="PF02311">
    <property type="entry name" value="AraC_binding"/>
    <property type="match status" value="1"/>
</dbReference>
<dbReference type="InterPro" id="IPR018062">
    <property type="entry name" value="HTH_AraC-typ_CS"/>
</dbReference>
<accession>A0A927BTF5</accession>
<evidence type="ECO:0000259" key="4">
    <source>
        <dbReference type="PROSITE" id="PS01124"/>
    </source>
</evidence>
<sequence length="304" mass="35538">MQKEAATISSMPRLNPYLNDSLRNVFYFAYEWERLPEWNFDNYQIPALTVWYILDGNRYLSYEEREYKLQPGDLLVLPNQAVITTRHEHANQPSQALYYLSLGMQFTIGAWEWPELYGIPVHMRPSRDDDVRLWLADWRELARRYTAKRNASAEESALIAAPSVTEYLAWEACFKQWLARLIPIVQPHMADPEPRTDQRLFHVCNFIHTHYAAPLSLKEIAQYACLSEGHLRAIFRQSLNMSPYQYVIQTRLSRAKQLLLTTNLTLAEIAATVGFDDLSHFISLFRKKTGSTPAQYRKKSDWNV</sequence>
<evidence type="ECO:0000256" key="2">
    <source>
        <dbReference type="ARBA" id="ARBA00023125"/>
    </source>
</evidence>
<keyword evidence="6" id="KW-1185">Reference proteome</keyword>
<feature type="domain" description="HTH araC/xylS-type" evidence="4">
    <location>
        <begin position="201"/>
        <end position="299"/>
    </location>
</feature>
<dbReference type="SUPFAM" id="SSF51215">
    <property type="entry name" value="Regulatory protein AraC"/>
    <property type="match status" value="1"/>
</dbReference>
<dbReference type="AlphaFoldDB" id="A0A927BTF5"/>
<dbReference type="PROSITE" id="PS00041">
    <property type="entry name" value="HTH_ARAC_FAMILY_1"/>
    <property type="match status" value="1"/>
</dbReference>
<dbReference type="InterPro" id="IPR020449">
    <property type="entry name" value="Tscrpt_reg_AraC-type_HTH"/>
</dbReference>
<keyword evidence="1" id="KW-0805">Transcription regulation</keyword>
<organism evidence="5 6">
    <name type="scientific">Paenibacillus sabuli</name>
    <dbReference type="NCBI Taxonomy" id="2772509"/>
    <lineage>
        <taxon>Bacteria</taxon>
        <taxon>Bacillati</taxon>
        <taxon>Bacillota</taxon>
        <taxon>Bacilli</taxon>
        <taxon>Bacillales</taxon>
        <taxon>Paenibacillaceae</taxon>
        <taxon>Paenibacillus</taxon>
    </lineage>
</organism>
<dbReference type="Proteomes" id="UP000621560">
    <property type="component" value="Unassembled WGS sequence"/>
</dbReference>
<dbReference type="SUPFAM" id="SSF46689">
    <property type="entry name" value="Homeodomain-like"/>
    <property type="match status" value="2"/>
</dbReference>
<comment type="caution">
    <text evidence="5">The sequence shown here is derived from an EMBL/GenBank/DDBJ whole genome shotgun (WGS) entry which is preliminary data.</text>
</comment>
<dbReference type="InterPro" id="IPR009057">
    <property type="entry name" value="Homeodomain-like_sf"/>
</dbReference>
<dbReference type="InterPro" id="IPR037923">
    <property type="entry name" value="HTH-like"/>
</dbReference>
<dbReference type="SMART" id="SM00342">
    <property type="entry name" value="HTH_ARAC"/>
    <property type="match status" value="1"/>
</dbReference>
<dbReference type="InterPro" id="IPR003313">
    <property type="entry name" value="AraC-bd"/>
</dbReference>
<evidence type="ECO:0000256" key="3">
    <source>
        <dbReference type="ARBA" id="ARBA00023163"/>
    </source>
</evidence>
<dbReference type="PRINTS" id="PR00032">
    <property type="entry name" value="HTHARAC"/>
</dbReference>
<keyword evidence="2" id="KW-0238">DNA-binding</keyword>